<dbReference type="InterPro" id="IPR015813">
    <property type="entry name" value="Pyrv/PenolPyrv_kinase-like_dom"/>
</dbReference>
<evidence type="ECO:0000256" key="1">
    <source>
        <dbReference type="ARBA" id="ARBA00008676"/>
    </source>
</evidence>
<proteinExistence type="inferred from homology"/>
<protein>
    <recommendedName>
        <fullName evidence="2">3-methyl-2-oxobutanoate hydroxymethyltransferase</fullName>
        <ecNumber evidence="2">2.1.2.11</ecNumber>
    </recommendedName>
</protein>
<dbReference type="Pfam" id="PF02548">
    <property type="entry name" value="Pantoate_transf"/>
    <property type="match status" value="1"/>
</dbReference>
<feature type="non-terminal residue" evidence="4">
    <location>
        <position position="191"/>
    </location>
</feature>
<evidence type="ECO:0000256" key="3">
    <source>
        <dbReference type="ARBA" id="ARBA00022679"/>
    </source>
</evidence>
<organism evidence="4">
    <name type="scientific">marine metagenome</name>
    <dbReference type="NCBI Taxonomy" id="408172"/>
    <lineage>
        <taxon>unclassified sequences</taxon>
        <taxon>metagenomes</taxon>
        <taxon>ecological metagenomes</taxon>
    </lineage>
</organism>
<accession>A0A382T8L2</accession>
<name>A0A382T8L2_9ZZZZ</name>
<dbReference type="InterPro" id="IPR003700">
    <property type="entry name" value="Pantoate_hydroxy_MeTrfase"/>
</dbReference>
<gene>
    <name evidence="4" type="ORF">METZ01_LOCUS371240</name>
</gene>
<dbReference type="AlphaFoldDB" id="A0A382T8L2"/>
<dbReference type="EC" id="2.1.2.11" evidence="2"/>
<evidence type="ECO:0000256" key="2">
    <source>
        <dbReference type="ARBA" id="ARBA00012618"/>
    </source>
</evidence>
<dbReference type="PANTHER" id="PTHR20881:SF0">
    <property type="entry name" value="3-METHYL-2-OXOBUTANOATE HYDROXYMETHYLTRANSFERASE"/>
    <property type="match status" value="1"/>
</dbReference>
<keyword evidence="3" id="KW-0808">Transferase</keyword>
<sequence length="191" mass="20059">MKGREPIAALTVYDYSMARLLDDCGVPLFLVGDSLGMVVLGLPDTTGVTMGDMIHHTRAVSRANARALLAADLPANSYQTPEAAVKNARQLVEAGAEAVKAEGGLVIGEQVRAIVAEGIPFLGHLGMLPQNVKEEGGYKIKGRNADERKTLIEDAEALVDAGAFALVLELVEPEVACELTDSLPIPTIGIG</sequence>
<dbReference type="GO" id="GO:0003864">
    <property type="term" value="F:3-methyl-2-oxobutanoate hydroxymethyltransferase activity"/>
    <property type="evidence" value="ECO:0007669"/>
    <property type="project" value="UniProtKB-EC"/>
</dbReference>
<dbReference type="SUPFAM" id="SSF51621">
    <property type="entry name" value="Phosphoenolpyruvate/pyruvate domain"/>
    <property type="match status" value="1"/>
</dbReference>
<evidence type="ECO:0000313" key="4">
    <source>
        <dbReference type="EMBL" id="SVD18386.1"/>
    </source>
</evidence>
<dbReference type="PANTHER" id="PTHR20881">
    <property type="entry name" value="3-METHYL-2-OXOBUTANOATE HYDROXYMETHYLTRANSFERASE"/>
    <property type="match status" value="1"/>
</dbReference>
<reference evidence="4" key="1">
    <citation type="submission" date="2018-05" db="EMBL/GenBank/DDBJ databases">
        <authorList>
            <person name="Lanie J.A."/>
            <person name="Ng W.-L."/>
            <person name="Kazmierczak K.M."/>
            <person name="Andrzejewski T.M."/>
            <person name="Davidsen T.M."/>
            <person name="Wayne K.J."/>
            <person name="Tettelin H."/>
            <person name="Glass J.I."/>
            <person name="Rusch D."/>
            <person name="Podicherti R."/>
            <person name="Tsui H.-C.T."/>
            <person name="Winkler M.E."/>
        </authorList>
    </citation>
    <scope>NUCLEOTIDE SEQUENCE</scope>
</reference>
<dbReference type="InterPro" id="IPR040442">
    <property type="entry name" value="Pyrv_kinase-like_dom_sf"/>
</dbReference>
<dbReference type="GO" id="GO:0015940">
    <property type="term" value="P:pantothenate biosynthetic process"/>
    <property type="evidence" value="ECO:0007669"/>
    <property type="project" value="InterPro"/>
</dbReference>
<dbReference type="GO" id="GO:0000287">
    <property type="term" value="F:magnesium ion binding"/>
    <property type="evidence" value="ECO:0007669"/>
    <property type="project" value="TreeGrafter"/>
</dbReference>
<dbReference type="Gene3D" id="3.20.20.60">
    <property type="entry name" value="Phosphoenolpyruvate-binding domains"/>
    <property type="match status" value="1"/>
</dbReference>
<dbReference type="NCBIfam" id="TIGR00222">
    <property type="entry name" value="panB"/>
    <property type="match status" value="1"/>
</dbReference>
<comment type="similarity">
    <text evidence="1">Belongs to the PanB family.</text>
</comment>
<dbReference type="EMBL" id="UINC01134691">
    <property type="protein sequence ID" value="SVD18386.1"/>
    <property type="molecule type" value="Genomic_DNA"/>
</dbReference>